<reference evidence="1" key="1">
    <citation type="journal article" date="2015" name="Nature">
        <title>Complex archaea that bridge the gap between prokaryotes and eukaryotes.</title>
        <authorList>
            <person name="Spang A."/>
            <person name="Saw J.H."/>
            <person name="Jorgensen S.L."/>
            <person name="Zaremba-Niedzwiedzka K."/>
            <person name="Martijn J."/>
            <person name="Lind A.E."/>
            <person name="van Eijk R."/>
            <person name="Schleper C."/>
            <person name="Guy L."/>
            <person name="Ettema T.J."/>
        </authorList>
    </citation>
    <scope>NUCLEOTIDE SEQUENCE</scope>
</reference>
<name>A0A0F9U3F3_9ZZZZ</name>
<accession>A0A0F9U3F3</accession>
<evidence type="ECO:0000313" key="1">
    <source>
        <dbReference type="EMBL" id="KKN55801.1"/>
    </source>
</evidence>
<sequence>MKKKKEHINQIYANTLKFLIRIAEDAIILHLMVKDLQELIQSLVSNNKNNAPPYYT</sequence>
<protein>
    <submittedName>
        <fullName evidence="1">Uncharacterized protein</fullName>
    </submittedName>
</protein>
<dbReference type="AlphaFoldDB" id="A0A0F9U3F3"/>
<gene>
    <name evidence="1" type="ORF">LCGC14_0578710</name>
</gene>
<organism evidence="1">
    <name type="scientific">marine sediment metagenome</name>
    <dbReference type="NCBI Taxonomy" id="412755"/>
    <lineage>
        <taxon>unclassified sequences</taxon>
        <taxon>metagenomes</taxon>
        <taxon>ecological metagenomes</taxon>
    </lineage>
</organism>
<proteinExistence type="predicted"/>
<dbReference type="EMBL" id="LAZR01000871">
    <property type="protein sequence ID" value="KKN55801.1"/>
    <property type="molecule type" value="Genomic_DNA"/>
</dbReference>
<comment type="caution">
    <text evidence="1">The sequence shown here is derived from an EMBL/GenBank/DDBJ whole genome shotgun (WGS) entry which is preliminary data.</text>
</comment>